<dbReference type="EMBL" id="GBRH01163034">
    <property type="protein sequence ID" value="JAE34862.1"/>
    <property type="molecule type" value="Transcribed_RNA"/>
</dbReference>
<feature type="region of interest" description="Disordered" evidence="1">
    <location>
        <begin position="1"/>
        <end position="22"/>
    </location>
</feature>
<evidence type="ECO:0000256" key="1">
    <source>
        <dbReference type="SAM" id="MobiDB-lite"/>
    </source>
</evidence>
<protein>
    <submittedName>
        <fullName evidence="2">Uncharacterized protein</fullName>
    </submittedName>
</protein>
<name>A0A0A9HDN4_ARUDO</name>
<accession>A0A0A9HDN4</accession>
<sequence>MADGAGGEEEEAGAAVDAQSAMRRRRVRLGTRSVDGSGSMVAGQVVLPESIQRWMEARS</sequence>
<dbReference type="AlphaFoldDB" id="A0A0A9HDN4"/>
<reference evidence="2" key="2">
    <citation type="journal article" date="2015" name="Data Brief">
        <title>Shoot transcriptome of the giant reed, Arundo donax.</title>
        <authorList>
            <person name="Barrero R.A."/>
            <person name="Guerrero F.D."/>
            <person name="Moolhuijzen P."/>
            <person name="Goolsby J.A."/>
            <person name="Tidwell J."/>
            <person name="Bellgard S.E."/>
            <person name="Bellgard M.I."/>
        </authorList>
    </citation>
    <scope>NUCLEOTIDE SEQUENCE</scope>
    <source>
        <tissue evidence="2">Shoot tissue taken approximately 20 cm above the soil surface</tissue>
    </source>
</reference>
<evidence type="ECO:0000313" key="2">
    <source>
        <dbReference type="EMBL" id="JAE34862.1"/>
    </source>
</evidence>
<feature type="compositionally biased region" description="Acidic residues" evidence="1">
    <location>
        <begin position="1"/>
        <end position="12"/>
    </location>
</feature>
<proteinExistence type="predicted"/>
<organism evidence="2">
    <name type="scientific">Arundo donax</name>
    <name type="common">Giant reed</name>
    <name type="synonym">Donax arundinaceus</name>
    <dbReference type="NCBI Taxonomy" id="35708"/>
    <lineage>
        <taxon>Eukaryota</taxon>
        <taxon>Viridiplantae</taxon>
        <taxon>Streptophyta</taxon>
        <taxon>Embryophyta</taxon>
        <taxon>Tracheophyta</taxon>
        <taxon>Spermatophyta</taxon>
        <taxon>Magnoliopsida</taxon>
        <taxon>Liliopsida</taxon>
        <taxon>Poales</taxon>
        <taxon>Poaceae</taxon>
        <taxon>PACMAD clade</taxon>
        <taxon>Arundinoideae</taxon>
        <taxon>Arundineae</taxon>
        <taxon>Arundo</taxon>
    </lineage>
</organism>
<reference evidence="2" key="1">
    <citation type="submission" date="2014-09" db="EMBL/GenBank/DDBJ databases">
        <authorList>
            <person name="Magalhaes I.L.F."/>
            <person name="Oliveira U."/>
            <person name="Santos F.R."/>
            <person name="Vidigal T.H.D.A."/>
            <person name="Brescovit A.D."/>
            <person name="Santos A.J."/>
        </authorList>
    </citation>
    <scope>NUCLEOTIDE SEQUENCE</scope>
    <source>
        <tissue evidence="2">Shoot tissue taken approximately 20 cm above the soil surface</tissue>
    </source>
</reference>